<dbReference type="EMBL" id="CP106881">
    <property type="protein sequence ID" value="UYG51870.1"/>
    <property type="molecule type" value="Genomic_DNA"/>
</dbReference>
<feature type="signal peptide" evidence="1">
    <location>
        <begin position="1"/>
        <end position="19"/>
    </location>
</feature>
<evidence type="ECO:0000313" key="3">
    <source>
        <dbReference type="Proteomes" id="UP001162800"/>
    </source>
</evidence>
<sequence>MRYLFAGLMLATVCFPSMAKEWFVVYGDPLQSQSDLIEIRPSFISTVDLPTVEVRVSRSVERNAYGGGKYRSHHSIAVIDCSNQAGWYTQMDFYGLPVWTGPVTQSRSFKVGHAPVAFAEIPGEADRLVRAACKLVK</sequence>
<gene>
    <name evidence="2" type="ORF">M9799_01040</name>
</gene>
<name>A0ABY6GAX6_9BURK</name>
<evidence type="ECO:0000256" key="1">
    <source>
        <dbReference type="SAM" id="SignalP"/>
    </source>
</evidence>
<accession>A0ABY6GAX6</accession>
<evidence type="ECO:0000313" key="2">
    <source>
        <dbReference type="EMBL" id="UYG51870.1"/>
    </source>
</evidence>
<keyword evidence="3" id="KW-1185">Reference proteome</keyword>
<organism evidence="2 3">
    <name type="scientific">Comamonas endophytica</name>
    <dbReference type="NCBI Taxonomy" id="2949090"/>
    <lineage>
        <taxon>Bacteria</taxon>
        <taxon>Pseudomonadati</taxon>
        <taxon>Pseudomonadota</taxon>
        <taxon>Betaproteobacteria</taxon>
        <taxon>Burkholderiales</taxon>
        <taxon>Comamonadaceae</taxon>
        <taxon>Comamonas</taxon>
    </lineage>
</organism>
<protein>
    <submittedName>
        <fullName evidence="2">Uncharacterized protein</fullName>
    </submittedName>
</protein>
<dbReference type="RefSeq" id="WP_231042568.1">
    <property type="nucleotide sequence ID" value="NZ_CP106881.1"/>
</dbReference>
<feature type="chain" id="PRO_5045465391" evidence="1">
    <location>
        <begin position="20"/>
        <end position="137"/>
    </location>
</feature>
<reference evidence="2" key="1">
    <citation type="submission" date="2022-09" db="EMBL/GenBank/DDBJ databases">
        <title>The complete genome of Acidovorax sp. 5MLIR.</title>
        <authorList>
            <person name="Liu L."/>
            <person name="Yue J."/>
            <person name="Yang F."/>
            <person name="Yuan J."/>
            <person name="Li L."/>
        </authorList>
    </citation>
    <scope>NUCLEOTIDE SEQUENCE</scope>
    <source>
        <strain evidence="2">5MLIR</strain>
    </source>
</reference>
<proteinExistence type="predicted"/>
<dbReference type="Proteomes" id="UP001162800">
    <property type="component" value="Chromosome"/>
</dbReference>
<keyword evidence="1" id="KW-0732">Signal</keyword>